<sequence length="82" mass="8903">MRLCVWFALTSAQRSFPERALVHSVPTPSLRSPSSSLILSRAGAATQQHPGPDGRAIVVTGGKHLLDFNFWPLLKSRSHPGT</sequence>
<dbReference type="EMBL" id="GGFL01011660">
    <property type="protein sequence ID" value="MBW75838.1"/>
    <property type="molecule type" value="Transcribed_RNA"/>
</dbReference>
<organism evidence="1">
    <name type="scientific">Anopheles darlingi</name>
    <name type="common">Mosquito</name>
    <dbReference type="NCBI Taxonomy" id="43151"/>
    <lineage>
        <taxon>Eukaryota</taxon>
        <taxon>Metazoa</taxon>
        <taxon>Ecdysozoa</taxon>
        <taxon>Arthropoda</taxon>
        <taxon>Hexapoda</taxon>
        <taxon>Insecta</taxon>
        <taxon>Pterygota</taxon>
        <taxon>Neoptera</taxon>
        <taxon>Endopterygota</taxon>
        <taxon>Diptera</taxon>
        <taxon>Nematocera</taxon>
        <taxon>Culicoidea</taxon>
        <taxon>Culicidae</taxon>
        <taxon>Anophelinae</taxon>
        <taxon>Anopheles</taxon>
    </lineage>
</organism>
<accession>A0A2M4DF88</accession>
<dbReference type="AlphaFoldDB" id="A0A2M4DF88"/>
<reference evidence="1" key="1">
    <citation type="submission" date="2018-01" db="EMBL/GenBank/DDBJ databases">
        <title>An insight into the sialome of Amazonian anophelines.</title>
        <authorList>
            <person name="Ribeiro J.M."/>
            <person name="Scarpassa V."/>
            <person name="Calvo E."/>
        </authorList>
    </citation>
    <scope>NUCLEOTIDE SEQUENCE</scope>
</reference>
<protein>
    <submittedName>
        <fullName evidence="1">Putative secreted protein</fullName>
    </submittedName>
</protein>
<name>A0A2M4DF88_ANODA</name>
<proteinExistence type="predicted"/>
<evidence type="ECO:0000313" key="1">
    <source>
        <dbReference type="EMBL" id="MBW75838.1"/>
    </source>
</evidence>